<keyword evidence="4 5" id="KW-0472">Membrane</keyword>
<gene>
    <name evidence="8" type="ORF">P691DRAFT_783369</name>
</gene>
<evidence type="ECO:0000256" key="4">
    <source>
        <dbReference type="ARBA" id="ARBA00023136"/>
    </source>
</evidence>
<proteinExistence type="predicted"/>
<dbReference type="Pfam" id="PF20520">
    <property type="entry name" value="Ac45-VOA1_TM"/>
    <property type="match status" value="1"/>
</dbReference>
<feature type="signal peptide" evidence="6">
    <location>
        <begin position="1"/>
        <end position="20"/>
    </location>
</feature>
<feature type="chain" id="PRO_5040290024" description="V-type proton ATPase subunit S1/VOA1 transmembrane domain-containing protein" evidence="6">
    <location>
        <begin position="21"/>
        <end position="267"/>
    </location>
</feature>
<evidence type="ECO:0000256" key="5">
    <source>
        <dbReference type="SAM" id="Phobius"/>
    </source>
</evidence>
<evidence type="ECO:0000256" key="2">
    <source>
        <dbReference type="ARBA" id="ARBA00022692"/>
    </source>
</evidence>
<evidence type="ECO:0000313" key="8">
    <source>
        <dbReference type="EMBL" id="KAF9446732.1"/>
    </source>
</evidence>
<evidence type="ECO:0000313" key="9">
    <source>
        <dbReference type="Proteomes" id="UP000807342"/>
    </source>
</evidence>
<organism evidence="8 9">
    <name type="scientific">Macrolepiota fuliginosa MF-IS2</name>
    <dbReference type="NCBI Taxonomy" id="1400762"/>
    <lineage>
        <taxon>Eukaryota</taxon>
        <taxon>Fungi</taxon>
        <taxon>Dikarya</taxon>
        <taxon>Basidiomycota</taxon>
        <taxon>Agaricomycotina</taxon>
        <taxon>Agaricomycetes</taxon>
        <taxon>Agaricomycetidae</taxon>
        <taxon>Agaricales</taxon>
        <taxon>Agaricineae</taxon>
        <taxon>Agaricaceae</taxon>
        <taxon>Macrolepiota</taxon>
    </lineage>
</organism>
<evidence type="ECO:0000256" key="6">
    <source>
        <dbReference type="SAM" id="SignalP"/>
    </source>
</evidence>
<reference evidence="8" key="1">
    <citation type="submission" date="2020-11" db="EMBL/GenBank/DDBJ databases">
        <authorList>
            <consortium name="DOE Joint Genome Institute"/>
            <person name="Ahrendt S."/>
            <person name="Riley R."/>
            <person name="Andreopoulos W."/>
            <person name="Labutti K."/>
            <person name="Pangilinan J."/>
            <person name="Ruiz-Duenas F.J."/>
            <person name="Barrasa J.M."/>
            <person name="Sanchez-Garcia M."/>
            <person name="Camarero S."/>
            <person name="Miyauchi S."/>
            <person name="Serrano A."/>
            <person name="Linde D."/>
            <person name="Babiker R."/>
            <person name="Drula E."/>
            <person name="Ayuso-Fernandez I."/>
            <person name="Pacheco R."/>
            <person name="Padilla G."/>
            <person name="Ferreira P."/>
            <person name="Barriuso J."/>
            <person name="Kellner H."/>
            <person name="Castanera R."/>
            <person name="Alfaro M."/>
            <person name="Ramirez L."/>
            <person name="Pisabarro A.G."/>
            <person name="Kuo A."/>
            <person name="Tritt A."/>
            <person name="Lipzen A."/>
            <person name="He G."/>
            <person name="Yan M."/>
            <person name="Ng V."/>
            <person name="Cullen D."/>
            <person name="Martin F."/>
            <person name="Rosso M.-N."/>
            <person name="Henrissat B."/>
            <person name="Hibbett D."/>
            <person name="Martinez A.T."/>
            <person name="Grigoriev I.V."/>
        </authorList>
    </citation>
    <scope>NUCLEOTIDE SEQUENCE</scope>
    <source>
        <strain evidence="8">MF-IS2</strain>
    </source>
</reference>
<name>A0A9P5X8R8_9AGAR</name>
<dbReference type="GO" id="GO:0016020">
    <property type="term" value="C:membrane"/>
    <property type="evidence" value="ECO:0007669"/>
    <property type="project" value="UniProtKB-SubCell"/>
</dbReference>
<dbReference type="EMBL" id="MU151231">
    <property type="protein sequence ID" value="KAF9446732.1"/>
    <property type="molecule type" value="Genomic_DNA"/>
</dbReference>
<dbReference type="InterPro" id="IPR046756">
    <property type="entry name" value="VAS1/VOA1_TM"/>
</dbReference>
<dbReference type="Proteomes" id="UP000807342">
    <property type="component" value="Unassembled WGS sequence"/>
</dbReference>
<evidence type="ECO:0000256" key="1">
    <source>
        <dbReference type="ARBA" id="ARBA00004167"/>
    </source>
</evidence>
<dbReference type="AlphaFoldDB" id="A0A9P5X8R8"/>
<accession>A0A9P5X8R8</accession>
<feature type="transmembrane region" description="Helical" evidence="5">
    <location>
        <begin position="222"/>
        <end position="247"/>
    </location>
</feature>
<evidence type="ECO:0000256" key="3">
    <source>
        <dbReference type="ARBA" id="ARBA00022989"/>
    </source>
</evidence>
<dbReference type="OrthoDB" id="10029326at2759"/>
<keyword evidence="9" id="KW-1185">Reference proteome</keyword>
<keyword evidence="3 5" id="KW-1133">Transmembrane helix</keyword>
<evidence type="ECO:0000259" key="7">
    <source>
        <dbReference type="Pfam" id="PF20520"/>
    </source>
</evidence>
<comment type="caution">
    <text evidence="8">The sequence shown here is derived from an EMBL/GenBank/DDBJ whole genome shotgun (WGS) entry which is preliminary data.</text>
</comment>
<protein>
    <recommendedName>
        <fullName evidence="7">V-type proton ATPase subunit S1/VOA1 transmembrane domain-containing protein</fullName>
    </recommendedName>
</protein>
<keyword evidence="2 5" id="KW-0812">Transmembrane</keyword>
<comment type="subcellular location">
    <subcellularLocation>
        <location evidence="1">Membrane</location>
        <topology evidence="1">Single-pass membrane protein</topology>
    </subcellularLocation>
</comment>
<keyword evidence="6" id="KW-0732">Signal</keyword>
<feature type="domain" description="V-type proton ATPase subunit S1/VOA1 transmembrane" evidence="7">
    <location>
        <begin position="216"/>
        <end position="254"/>
    </location>
</feature>
<sequence>MAARFITLAAALASAATVLADTSIVTWSSSRSTALDALPANVRSTKFTNHILNNDQLCDFDAVVLIQQPGANRAPSSHITRSISSAPSARSFKVSGSLDLLHTAESLSSRCGARFLSYAPGPSSSGDVSLEEGKKHVLCLKVPHPHGSSDVEEHESTLAAELATISSVFPSHLIIYTGPGLSNLHVRQAPDTISRPVVDVTNSSQEPVTAAAPGTTFWTTGLITALLVIFFIFLPVLIIGVGALASIQAPARMEAPKGYSAVERKNQ</sequence>